<evidence type="ECO:0000313" key="2">
    <source>
        <dbReference type="EMBL" id="MDT0551937.1"/>
    </source>
</evidence>
<dbReference type="Gene3D" id="2.40.30.170">
    <property type="match status" value="1"/>
</dbReference>
<dbReference type="EMBL" id="JAVRHV010000001">
    <property type="protein sequence ID" value="MDT0551937.1"/>
    <property type="molecule type" value="Genomic_DNA"/>
</dbReference>
<dbReference type="InterPro" id="IPR058625">
    <property type="entry name" value="MdtA-like_BSH"/>
</dbReference>
<accession>A0ABU2Y1P7</accession>
<evidence type="ECO:0000313" key="3">
    <source>
        <dbReference type="Proteomes" id="UP001252186"/>
    </source>
</evidence>
<protein>
    <submittedName>
        <fullName evidence="2">HlyD family efflux transporter periplasmic adaptor subunit</fullName>
    </submittedName>
</protein>
<dbReference type="Pfam" id="PF25917">
    <property type="entry name" value="BSH_RND"/>
    <property type="match status" value="1"/>
</dbReference>
<keyword evidence="3" id="KW-1185">Reference proteome</keyword>
<dbReference type="Gene3D" id="2.40.50.100">
    <property type="match status" value="1"/>
</dbReference>
<gene>
    <name evidence="2" type="ORF">RM519_01645</name>
</gene>
<dbReference type="PANTHER" id="PTHR30469">
    <property type="entry name" value="MULTIDRUG RESISTANCE PROTEIN MDTA"/>
    <property type="match status" value="1"/>
</dbReference>
<dbReference type="SUPFAM" id="SSF111369">
    <property type="entry name" value="HlyD-like secretion proteins"/>
    <property type="match status" value="1"/>
</dbReference>
<name>A0ABU2Y1P7_9FLAO</name>
<dbReference type="Gene3D" id="1.10.287.470">
    <property type="entry name" value="Helix hairpin bin"/>
    <property type="match status" value="1"/>
</dbReference>
<proteinExistence type="predicted"/>
<reference evidence="2 3" key="1">
    <citation type="submission" date="2023-09" db="EMBL/GenBank/DDBJ databases">
        <authorList>
            <person name="Rey-Velasco X."/>
        </authorList>
    </citation>
    <scope>NUCLEOTIDE SEQUENCE [LARGE SCALE GENOMIC DNA]</scope>
    <source>
        <strain evidence="2 3">P050</strain>
    </source>
</reference>
<dbReference type="Gene3D" id="2.40.420.20">
    <property type="match status" value="1"/>
</dbReference>
<evidence type="ECO:0000259" key="1">
    <source>
        <dbReference type="Pfam" id="PF25917"/>
    </source>
</evidence>
<sequence>MRQLIIIIATVALLVIGYFTMSALGNSKKGFKPKTEKLEKVAFVNTVENGAIPIKIKANGNLTAKNKVEIFSEVQGVLQVTSKEFRPGVQYRKGQTILMINSDEHYANLQSQKSMLQNLIASIMPDIRLDYPNSFDVWNNYLSSFNVDSSVKPLPEPGSEQEKYFITGKNIYTTYYNVKNLEARLQKYNIVAPFNGVLTETSVNTGALVRSGQKMGEFIDPTVFEMEIAINAAYADLLKIGKEVTLFNLDKSSSWLSKVVRINGRVDQRSQTVNIYVEVRGDNLREGMYLEADVPGRDELDAYQIARKVLIDNKAVFVVEENILKLQEVNIVHFDESTAVIKGLQNGTKLVSKQIPGAYEGMTVKIIEE</sequence>
<dbReference type="PANTHER" id="PTHR30469:SF15">
    <property type="entry name" value="HLYD FAMILY OF SECRETION PROTEINS"/>
    <property type="match status" value="1"/>
</dbReference>
<feature type="domain" description="Multidrug resistance protein MdtA-like barrel-sandwich hybrid" evidence="1">
    <location>
        <begin position="66"/>
        <end position="215"/>
    </location>
</feature>
<organism evidence="2 3">
    <name type="scientific">Urechidicola vernalis</name>
    <dbReference type="NCBI Taxonomy" id="3075600"/>
    <lineage>
        <taxon>Bacteria</taxon>
        <taxon>Pseudomonadati</taxon>
        <taxon>Bacteroidota</taxon>
        <taxon>Flavobacteriia</taxon>
        <taxon>Flavobacteriales</taxon>
        <taxon>Flavobacteriaceae</taxon>
        <taxon>Urechidicola</taxon>
    </lineage>
</organism>
<dbReference type="Proteomes" id="UP001252186">
    <property type="component" value="Unassembled WGS sequence"/>
</dbReference>
<dbReference type="RefSeq" id="WP_311591756.1">
    <property type="nucleotide sequence ID" value="NZ_JAVRHV010000001.1"/>
</dbReference>
<comment type="caution">
    <text evidence="2">The sequence shown here is derived from an EMBL/GenBank/DDBJ whole genome shotgun (WGS) entry which is preliminary data.</text>
</comment>